<dbReference type="Proteomes" id="UP001597197">
    <property type="component" value="Unassembled WGS sequence"/>
</dbReference>
<feature type="transmembrane region" description="Helical" evidence="1">
    <location>
        <begin position="12"/>
        <end position="31"/>
    </location>
</feature>
<keyword evidence="1" id="KW-0812">Transmembrane</keyword>
<reference evidence="4" key="1">
    <citation type="journal article" date="2019" name="Int. J. Syst. Evol. Microbiol.">
        <title>The Global Catalogue of Microorganisms (GCM) 10K type strain sequencing project: providing services to taxonomists for standard genome sequencing and annotation.</title>
        <authorList>
            <consortium name="The Broad Institute Genomics Platform"/>
            <consortium name="The Broad Institute Genome Sequencing Center for Infectious Disease"/>
            <person name="Wu L."/>
            <person name="Ma J."/>
        </authorList>
    </citation>
    <scope>NUCLEOTIDE SEQUENCE [LARGE SCALE GENOMIC DNA]</scope>
    <source>
        <strain evidence="4">CGMCC 1.15795</strain>
    </source>
</reference>
<dbReference type="EMBL" id="JBHUFD010000008">
    <property type="protein sequence ID" value="MFD1874455.1"/>
    <property type="molecule type" value="Genomic_DNA"/>
</dbReference>
<dbReference type="Pfam" id="PF19762">
    <property type="entry name" value="DUF6249"/>
    <property type="match status" value="1"/>
</dbReference>
<keyword evidence="1" id="KW-0472">Membrane</keyword>
<evidence type="ECO:0000313" key="4">
    <source>
        <dbReference type="Proteomes" id="UP001597197"/>
    </source>
</evidence>
<name>A0ABW4QYF5_9BACT</name>
<feature type="transmembrane region" description="Helical" evidence="1">
    <location>
        <begin position="90"/>
        <end position="111"/>
    </location>
</feature>
<comment type="caution">
    <text evidence="3">The sequence shown here is derived from an EMBL/GenBank/DDBJ whole genome shotgun (WGS) entry which is preliminary data.</text>
</comment>
<feature type="domain" description="DUF6249" evidence="2">
    <location>
        <begin position="16"/>
        <end position="110"/>
    </location>
</feature>
<proteinExistence type="predicted"/>
<dbReference type="InterPro" id="IPR046216">
    <property type="entry name" value="DUF6249"/>
</dbReference>
<dbReference type="RefSeq" id="WP_382316276.1">
    <property type="nucleotide sequence ID" value="NZ_JBHUFD010000008.1"/>
</dbReference>
<accession>A0ABW4QYF5</accession>
<evidence type="ECO:0000259" key="2">
    <source>
        <dbReference type="Pfam" id="PF19762"/>
    </source>
</evidence>
<gene>
    <name evidence="3" type="ORF">ACFSDX_18565</name>
</gene>
<evidence type="ECO:0000313" key="3">
    <source>
        <dbReference type="EMBL" id="MFD1874455.1"/>
    </source>
</evidence>
<feature type="transmembrane region" description="Helical" evidence="1">
    <location>
        <begin position="60"/>
        <end position="84"/>
    </location>
</feature>
<evidence type="ECO:0000256" key="1">
    <source>
        <dbReference type="SAM" id="Phobius"/>
    </source>
</evidence>
<keyword evidence="4" id="KW-1185">Reference proteome</keyword>
<organism evidence="3 4">
    <name type="scientific">Hymenobacter bucti</name>
    <dbReference type="NCBI Taxonomy" id="1844114"/>
    <lineage>
        <taxon>Bacteria</taxon>
        <taxon>Pseudomonadati</taxon>
        <taxon>Bacteroidota</taxon>
        <taxon>Cytophagia</taxon>
        <taxon>Cytophagales</taxon>
        <taxon>Hymenobacteraceae</taxon>
        <taxon>Hymenobacter</taxon>
    </lineage>
</organism>
<protein>
    <submittedName>
        <fullName evidence="3">DUF6249 domain-containing protein</fullName>
    </submittedName>
</protein>
<sequence length="118" mass="12517">MDHSLEAIAPITIPITISLALAGFGIAYYYFTTRSRERLALIEKGLDPTAFAQSSSYLPLLLLLGVLSMGIAAGITAGAVLTQLLGEQNYVYPATIFFGAGLSLVVAYYLLRAAATAR</sequence>
<keyword evidence="1" id="KW-1133">Transmembrane helix</keyword>